<organism evidence="5 6">
    <name type="scientific">Tagetes erecta</name>
    <name type="common">African marigold</name>
    <dbReference type="NCBI Taxonomy" id="13708"/>
    <lineage>
        <taxon>Eukaryota</taxon>
        <taxon>Viridiplantae</taxon>
        <taxon>Streptophyta</taxon>
        <taxon>Embryophyta</taxon>
        <taxon>Tracheophyta</taxon>
        <taxon>Spermatophyta</taxon>
        <taxon>Magnoliopsida</taxon>
        <taxon>eudicotyledons</taxon>
        <taxon>Gunneridae</taxon>
        <taxon>Pentapetalae</taxon>
        <taxon>asterids</taxon>
        <taxon>campanulids</taxon>
        <taxon>Asterales</taxon>
        <taxon>Asteraceae</taxon>
        <taxon>Asteroideae</taxon>
        <taxon>Heliantheae alliance</taxon>
        <taxon>Tageteae</taxon>
        <taxon>Tagetes</taxon>
    </lineage>
</organism>
<comment type="similarity">
    <text evidence="1">Belongs to the 'GDSL' lipolytic enzyme family.</text>
</comment>
<evidence type="ECO:0000313" key="5">
    <source>
        <dbReference type="EMBL" id="KAK1424787.1"/>
    </source>
</evidence>
<name>A0AAD8NXL9_TARER</name>
<comment type="caution">
    <text evidence="5">The sequence shown here is derived from an EMBL/GenBank/DDBJ whole genome shotgun (WGS) entry which is preliminary data.</text>
</comment>
<evidence type="ECO:0000256" key="4">
    <source>
        <dbReference type="SAM" id="SignalP"/>
    </source>
</evidence>
<dbReference type="PANTHER" id="PTHR22835:SF683">
    <property type="entry name" value="OS05G0506800 PROTEIN"/>
    <property type="match status" value="1"/>
</dbReference>
<feature type="region of interest" description="Disordered" evidence="3">
    <location>
        <begin position="300"/>
        <end position="341"/>
    </location>
</feature>
<feature type="signal peptide" evidence="4">
    <location>
        <begin position="1"/>
        <end position="24"/>
    </location>
</feature>
<accession>A0AAD8NXL9</accession>
<dbReference type="AlphaFoldDB" id="A0AAD8NXL9"/>
<keyword evidence="4" id="KW-0732">Signal</keyword>
<dbReference type="InterPro" id="IPR036514">
    <property type="entry name" value="SGNH_hydro_sf"/>
</dbReference>
<evidence type="ECO:0000256" key="1">
    <source>
        <dbReference type="ARBA" id="ARBA00008668"/>
    </source>
</evidence>
<protein>
    <recommendedName>
        <fullName evidence="7">GDSL esterase/lipase</fullName>
    </recommendedName>
</protein>
<feature type="compositionally biased region" description="Polar residues" evidence="3">
    <location>
        <begin position="198"/>
        <end position="224"/>
    </location>
</feature>
<dbReference type="Proteomes" id="UP001229421">
    <property type="component" value="Unassembled WGS sequence"/>
</dbReference>
<dbReference type="InterPro" id="IPR001087">
    <property type="entry name" value="GDSL"/>
</dbReference>
<evidence type="ECO:0000256" key="2">
    <source>
        <dbReference type="ARBA" id="ARBA00023180"/>
    </source>
</evidence>
<dbReference type="GO" id="GO:0016788">
    <property type="term" value="F:hydrolase activity, acting on ester bonds"/>
    <property type="evidence" value="ECO:0007669"/>
    <property type="project" value="InterPro"/>
</dbReference>
<dbReference type="PANTHER" id="PTHR22835">
    <property type="entry name" value="ZINC FINGER FYVE DOMAIN CONTAINING PROTEIN"/>
    <property type="match status" value="1"/>
</dbReference>
<feature type="region of interest" description="Disordered" evidence="3">
    <location>
        <begin position="196"/>
        <end position="225"/>
    </location>
</feature>
<evidence type="ECO:0000313" key="6">
    <source>
        <dbReference type="Proteomes" id="UP001229421"/>
    </source>
</evidence>
<dbReference type="Gene3D" id="3.40.50.1110">
    <property type="entry name" value="SGNH hydrolase"/>
    <property type="match status" value="1"/>
</dbReference>
<feature type="compositionally biased region" description="Low complexity" evidence="3">
    <location>
        <begin position="313"/>
        <end position="323"/>
    </location>
</feature>
<evidence type="ECO:0000256" key="3">
    <source>
        <dbReference type="SAM" id="MobiDB-lite"/>
    </source>
</evidence>
<feature type="chain" id="PRO_5042215160" description="GDSL esterase/lipase" evidence="4">
    <location>
        <begin position="25"/>
        <end position="515"/>
    </location>
</feature>
<feature type="compositionally biased region" description="Basic and acidic residues" evidence="3">
    <location>
        <begin position="324"/>
        <end position="337"/>
    </location>
</feature>
<keyword evidence="6" id="KW-1185">Reference proteome</keyword>
<dbReference type="Pfam" id="PF00657">
    <property type="entry name" value="Lipase_GDSL"/>
    <property type="match status" value="1"/>
</dbReference>
<reference evidence="5" key="1">
    <citation type="journal article" date="2023" name="bioRxiv">
        <title>Improved chromosome-level genome assembly for marigold (Tagetes erecta).</title>
        <authorList>
            <person name="Jiang F."/>
            <person name="Yuan L."/>
            <person name="Wang S."/>
            <person name="Wang H."/>
            <person name="Xu D."/>
            <person name="Wang A."/>
            <person name="Fan W."/>
        </authorList>
    </citation>
    <scope>NUCLEOTIDE SEQUENCE</scope>
    <source>
        <strain evidence="5">WSJ</strain>
        <tissue evidence="5">Leaf</tissue>
    </source>
</reference>
<proteinExistence type="inferred from homology"/>
<gene>
    <name evidence="5" type="ORF">QVD17_20125</name>
</gene>
<sequence>MANSSKYFYLILALLLTCNAYSNGCYTSIISFGDSLADTGNIKLIFKKSGGHAPHFLFPPYGETYFHKPTGRCSNGRLIIDFVAESLGLTFIPPSQGCNFTVNGLGPGVNYAVAGATALDSSFHEARGVLIKTNASLGVQLGWFKETLASICSTGSGHITTWLGSRKSAARSQKPDLDAVPKYLLFMAEDNDPPEFRSSPTFHVSASSHTSSEMAGQTTPTTDGPQVEPSLQDLQTFHTPSPSRVGLSSPRDDYFFPVEKVDLTPEGVRRHFLQLRELMNGYVSEERAKGVRVRLAYGDEPEITLSPPPPPFDSTTSPSTSRWTPREAPNRPVDRVNQETSPTLAPRNLELTMDQVFHQPSVSPPTATSLEEALRSLPLLQSVVSPIPVPTSCSSPSPFTPQGFAYLLHASPDGSLHDGPGCSTVGRGLSMAVSTYQPPLTAPRASNIPITGQPTPNPPVTLSKYHLRWSHTRQELPDKRHQTSPRSLIGRAPCPVFRKKLLILSSKLRSRCHQT</sequence>
<evidence type="ECO:0008006" key="7">
    <source>
        <dbReference type="Google" id="ProtNLM"/>
    </source>
</evidence>
<keyword evidence="2" id="KW-0325">Glycoprotein</keyword>
<dbReference type="EMBL" id="JAUHHV010000005">
    <property type="protein sequence ID" value="KAK1424787.1"/>
    <property type="molecule type" value="Genomic_DNA"/>
</dbReference>